<proteinExistence type="predicted"/>
<feature type="domain" description="GGDEF" evidence="2">
    <location>
        <begin position="255"/>
        <end position="388"/>
    </location>
</feature>
<dbReference type="Gene3D" id="3.30.70.270">
    <property type="match status" value="1"/>
</dbReference>
<gene>
    <name evidence="3" type="ORF">CQW49_12650</name>
</gene>
<dbReference type="Pfam" id="PF00990">
    <property type="entry name" value="GGDEF"/>
    <property type="match status" value="1"/>
</dbReference>
<name>A0A2D2D0X0_METT3</name>
<feature type="transmembrane region" description="Helical" evidence="1">
    <location>
        <begin position="31"/>
        <end position="49"/>
    </location>
</feature>
<dbReference type="CDD" id="cd01949">
    <property type="entry name" value="GGDEF"/>
    <property type="match status" value="1"/>
</dbReference>
<evidence type="ECO:0000259" key="2">
    <source>
        <dbReference type="PROSITE" id="PS50887"/>
    </source>
</evidence>
<dbReference type="SUPFAM" id="SSF55073">
    <property type="entry name" value="Nucleotide cyclase"/>
    <property type="match status" value="1"/>
</dbReference>
<keyword evidence="1" id="KW-0812">Transmembrane</keyword>
<feature type="transmembrane region" description="Helical" evidence="1">
    <location>
        <begin position="98"/>
        <end position="117"/>
    </location>
</feature>
<dbReference type="InterPro" id="IPR029787">
    <property type="entry name" value="Nucleotide_cyclase"/>
</dbReference>
<dbReference type="PROSITE" id="PS50887">
    <property type="entry name" value="GGDEF"/>
    <property type="match status" value="1"/>
</dbReference>
<accession>A0A2D2D0X0</accession>
<organism evidence="3 4">
    <name type="scientific">Methylosinus trichosporium (strain ATCC 35070 / NCIMB 11131 / UNIQEM 75 / OB3b)</name>
    <dbReference type="NCBI Taxonomy" id="595536"/>
    <lineage>
        <taxon>Bacteria</taxon>
        <taxon>Pseudomonadati</taxon>
        <taxon>Pseudomonadota</taxon>
        <taxon>Alphaproteobacteria</taxon>
        <taxon>Hyphomicrobiales</taxon>
        <taxon>Methylocystaceae</taxon>
        <taxon>Methylosinus</taxon>
    </lineage>
</organism>
<dbReference type="STRING" id="595536.GCA_000178815_02636"/>
<dbReference type="InterPro" id="IPR043128">
    <property type="entry name" value="Rev_trsase/Diguanyl_cyclase"/>
</dbReference>
<feature type="transmembrane region" description="Helical" evidence="1">
    <location>
        <begin position="157"/>
        <end position="175"/>
    </location>
</feature>
<keyword evidence="1" id="KW-1133">Transmembrane helix</keyword>
<evidence type="ECO:0000256" key="1">
    <source>
        <dbReference type="SAM" id="Phobius"/>
    </source>
</evidence>
<dbReference type="AlphaFoldDB" id="A0A2D2D0X0"/>
<dbReference type="KEGG" id="mtw:CQW49_12650"/>
<dbReference type="InterPro" id="IPR052163">
    <property type="entry name" value="DGC-Regulatory_Protein"/>
</dbReference>
<feature type="transmembrane region" description="Helical" evidence="1">
    <location>
        <begin position="55"/>
        <end position="78"/>
    </location>
</feature>
<dbReference type="PANTHER" id="PTHR46663:SF4">
    <property type="entry name" value="DIGUANYLATE CYCLASE DGCT-RELATED"/>
    <property type="match status" value="1"/>
</dbReference>
<keyword evidence="1" id="KW-0472">Membrane</keyword>
<sequence>MWRRFETSTAAAGPLPDAAYVELIDMLMRPILPPAFMGATLTAVGLLLASRKHDALILVLTLLAALVCVACVGFVLAYRRRAAAGPITRAEARRWERLYDAAVYAYAVMLGAINAHALTMGHPPDSALVPMLACTLAFVFGSGATSNVGFGPRLCRNALALSTGPTVAGFLYRATGAADPHIVAAFLLEAVLLTGFACAVVQWASRNHVTARRQLMTKLDQAALARRDALTGLANRVHLRERFEDSVAALGAEDGALAIHCLDLDRFKAVNDLHGHLVGDALLRMATERLVGTLRSEDTAARLGGDEFVIVQTGIRHEDEARLLAHRIIRVLSAPYEIDGREIRIGASIGVALAPRDGLALEILCERADAALYRAKRDNRGGVALCGDAPPSSLAIS</sequence>
<dbReference type="Proteomes" id="UP000230709">
    <property type="component" value="Chromosome"/>
</dbReference>
<keyword evidence="4" id="KW-1185">Reference proteome</keyword>
<dbReference type="RefSeq" id="WP_003609279.1">
    <property type="nucleotide sequence ID" value="NZ_ADVE02000001.1"/>
</dbReference>
<reference evidence="4" key="1">
    <citation type="submission" date="2017-10" db="EMBL/GenBank/DDBJ databases">
        <title>Completed PacBio SMRT sequence of Methylosinus trichosporium OB3b reveals presence of a third large plasmid.</title>
        <authorList>
            <person name="Charles T.C."/>
            <person name="Lynch M.D.J."/>
            <person name="Heil J.R."/>
            <person name="Cheng J."/>
        </authorList>
    </citation>
    <scope>NUCLEOTIDE SEQUENCE [LARGE SCALE GENOMIC DNA]</scope>
    <source>
        <strain evidence="4">OB3b</strain>
    </source>
</reference>
<evidence type="ECO:0000313" key="4">
    <source>
        <dbReference type="Proteomes" id="UP000230709"/>
    </source>
</evidence>
<feature type="transmembrane region" description="Helical" evidence="1">
    <location>
        <begin position="181"/>
        <end position="204"/>
    </location>
</feature>
<feature type="transmembrane region" description="Helical" evidence="1">
    <location>
        <begin position="129"/>
        <end position="150"/>
    </location>
</feature>
<evidence type="ECO:0000313" key="3">
    <source>
        <dbReference type="EMBL" id="ATQ68636.1"/>
    </source>
</evidence>
<protein>
    <submittedName>
        <fullName evidence="3">GGDEF domain-containing protein</fullName>
    </submittedName>
</protein>
<dbReference type="InterPro" id="IPR000160">
    <property type="entry name" value="GGDEF_dom"/>
</dbReference>
<dbReference type="NCBIfam" id="TIGR00254">
    <property type="entry name" value="GGDEF"/>
    <property type="match status" value="1"/>
</dbReference>
<dbReference type="PANTHER" id="PTHR46663">
    <property type="entry name" value="DIGUANYLATE CYCLASE DGCT-RELATED"/>
    <property type="match status" value="1"/>
</dbReference>
<dbReference type="EMBL" id="CP023737">
    <property type="protein sequence ID" value="ATQ68636.1"/>
    <property type="molecule type" value="Genomic_DNA"/>
</dbReference>
<dbReference type="SMART" id="SM00267">
    <property type="entry name" value="GGDEF"/>
    <property type="match status" value="1"/>
</dbReference>